<keyword evidence="2" id="KW-0808">Transferase</keyword>
<dbReference type="EMBL" id="JAFCLK010000019">
    <property type="protein sequence ID" value="MBR1138154.1"/>
    <property type="molecule type" value="Genomic_DNA"/>
</dbReference>
<dbReference type="InterPro" id="IPR045886">
    <property type="entry name" value="ThiF/MoeB/HesA"/>
</dbReference>
<protein>
    <submittedName>
        <fullName evidence="2">ThiF family adenylyltransferase</fullName>
    </submittedName>
</protein>
<dbReference type="Proteomes" id="UP001314635">
    <property type="component" value="Unassembled WGS sequence"/>
</dbReference>
<comment type="caution">
    <text evidence="2">The sequence shown here is derived from an EMBL/GenBank/DDBJ whole genome shotgun (WGS) entry which is preliminary data.</text>
</comment>
<evidence type="ECO:0000313" key="2">
    <source>
        <dbReference type="EMBL" id="MBR1138154.1"/>
    </source>
</evidence>
<dbReference type="RefSeq" id="WP_172243604.1">
    <property type="nucleotide sequence ID" value="NZ_JABFDP010000053.1"/>
</dbReference>
<dbReference type="CDD" id="cd01483">
    <property type="entry name" value="E1_enzyme_family"/>
    <property type="match status" value="1"/>
</dbReference>
<keyword evidence="2" id="KW-0548">Nucleotidyltransferase</keyword>
<sequence>MTTTLVLPDPITDEIISGARNPLECAGVLLARRVVTGDAVRLLGRSLHWVELSAYAEQSAWHLKIRSEGYVGALGRAEADAAIPIWFHTHPGETGVPLPSHHDEQVDRDIADLFQLRSGSGFYGTLIASPRGSGFAFSGALQHETDGMSLIDRVWSVGERWRLIQKISASAPVSDAIFDRNVRAFGPAIQSVLGDLRIAIVGAGGTGSAVAEQLVRLGVRHLFLVDNDVLSASNVTRVYGSTLRDVGRPKVDVLRDHLRAIAPDLVCETIQGMATLKPVAKSLCASDVVFGCTDDNAGRLVLSRLSTYFLTPVIDLGVLLSSDSSGTLSGIDARVTILAPGSACLVCRNRIDMARASAELKTPEERQRLADEGYAPALGQVEPAVVAFTTAVAAAAVNELLDRLIGYGPPERPNETLLRLHEREISTNRALPRDAHYCHAAQAKWGVGDEEPFLGQLWPAE</sequence>
<proteinExistence type="predicted"/>
<dbReference type="SUPFAM" id="SSF69572">
    <property type="entry name" value="Activating enzymes of the ubiquitin-like proteins"/>
    <property type="match status" value="1"/>
</dbReference>
<keyword evidence="3" id="KW-1185">Reference proteome</keyword>
<evidence type="ECO:0000259" key="1">
    <source>
        <dbReference type="Pfam" id="PF00899"/>
    </source>
</evidence>
<evidence type="ECO:0000313" key="3">
    <source>
        <dbReference type="Proteomes" id="UP001314635"/>
    </source>
</evidence>
<dbReference type="PANTHER" id="PTHR43267:SF2">
    <property type="entry name" value="TRNA THREONYLCARBAMOYLADENOSINE DEHYDRATASE 1-RELATED"/>
    <property type="match status" value="1"/>
</dbReference>
<feature type="domain" description="THIF-type NAD/FAD binding fold" evidence="1">
    <location>
        <begin position="179"/>
        <end position="430"/>
    </location>
</feature>
<reference evidence="3" key="1">
    <citation type="journal article" date="2021" name="ISME J.">
        <title>Evolutionary origin and ecological implication of a unique nif island in free-living Bradyrhizobium lineages.</title>
        <authorList>
            <person name="Tao J."/>
        </authorList>
    </citation>
    <scope>NUCLEOTIDE SEQUENCE [LARGE SCALE GENOMIC DNA]</scope>
    <source>
        <strain evidence="3">SZCCT0094</strain>
    </source>
</reference>
<accession>A0ABS5G9Z6</accession>
<organism evidence="2 3">
    <name type="scientific">Bradyrhizobium denitrificans</name>
    <dbReference type="NCBI Taxonomy" id="2734912"/>
    <lineage>
        <taxon>Bacteria</taxon>
        <taxon>Pseudomonadati</taxon>
        <taxon>Pseudomonadota</taxon>
        <taxon>Alphaproteobacteria</taxon>
        <taxon>Hyphomicrobiales</taxon>
        <taxon>Nitrobacteraceae</taxon>
        <taxon>Bradyrhizobium</taxon>
    </lineage>
</organism>
<name>A0ABS5G9Z6_9BRAD</name>
<dbReference type="GO" id="GO:0016779">
    <property type="term" value="F:nucleotidyltransferase activity"/>
    <property type="evidence" value="ECO:0007669"/>
    <property type="project" value="UniProtKB-KW"/>
</dbReference>
<dbReference type="InterPro" id="IPR000594">
    <property type="entry name" value="ThiF_NAD_FAD-bd"/>
</dbReference>
<gene>
    <name evidence="2" type="ORF">JQ619_20485</name>
</gene>
<dbReference type="Pfam" id="PF00899">
    <property type="entry name" value="ThiF"/>
    <property type="match status" value="1"/>
</dbReference>
<dbReference type="PANTHER" id="PTHR43267">
    <property type="entry name" value="TRNA THREONYLCARBAMOYLADENOSINE DEHYDRATASE"/>
    <property type="match status" value="1"/>
</dbReference>
<dbReference type="InterPro" id="IPR035985">
    <property type="entry name" value="Ubiquitin-activating_enz"/>
</dbReference>
<dbReference type="Gene3D" id="3.40.50.720">
    <property type="entry name" value="NAD(P)-binding Rossmann-like Domain"/>
    <property type="match status" value="1"/>
</dbReference>